<dbReference type="RefSeq" id="WP_160043374.1">
    <property type="nucleotide sequence ID" value="NZ_BORQ01000008.1"/>
</dbReference>
<evidence type="ECO:0000313" key="3">
    <source>
        <dbReference type="Proteomes" id="UP000679779"/>
    </source>
</evidence>
<feature type="region of interest" description="Disordered" evidence="1">
    <location>
        <begin position="26"/>
        <end position="93"/>
    </location>
</feature>
<feature type="compositionally biased region" description="Polar residues" evidence="1">
    <location>
        <begin position="26"/>
        <end position="37"/>
    </location>
</feature>
<protein>
    <submittedName>
        <fullName evidence="2">Uncharacterized protein</fullName>
    </submittedName>
</protein>
<gene>
    <name evidence="2" type="ORF">J2TS6_52760</name>
</gene>
<sequence>MSKWTKRIWMVGVWAGIGVLIGMQLASSGGSQPDTGTSPAYASSQAAAAGKGQAPAPKSSNRFKVEEKEPEQVEVKGTRNLTPEQILSPETGKPTVDVLADKTAGLLQNLSQKGIRLVVSMFDSITE</sequence>
<accession>A0A920CC37</accession>
<feature type="compositionally biased region" description="Basic and acidic residues" evidence="1">
    <location>
        <begin position="63"/>
        <end position="77"/>
    </location>
</feature>
<proteinExistence type="predicted"/>
<name>A0A920CC37_9BACL</name>
<keyword evidence="3" id="KW-1185">Reference proteome</keyword>
<comment type="caution">
    <text evidence="2">The sequence shown here is derived from an EMBL/GenBank/DDBJ whole genome shotgun (WGS) entry which is preliminary data.</text>
</comment>
<reference evidence="2" key="1">
    <citation type="submission" date="2021-03" db="EMBL/GenBank/DDBJ databases">
        <title>Antimicrobial resistance genes in bacteria isolated from Japanese honey, and their potential for conferring macrolide and lincosamide resistance in the American foulbrood pathogen Paenibacillus larvae.</title>
        <authorList>
            <person name="Okamoto M."/>
            <person name="Kumagai M."/>
            <person name="Kanamori H."/>
            <person name="Takamatsu D."/>
        </authorList>
    </citation>
    <scope>NUCLEOTIDE SEQUENCE</scope>
    <source>
        <strain evidence="2">J2TS6</strain>
    </source>
</reference>
<evidence type="ECO:0000256" key="1">
    <source>
        <dbReference type="SAM" id="MobiDB-lite"/>
    </source>
</evidence>
<feature type="compositionally biased region" description="Low complexity" evidence="1">
    <location>
        <begin position="38"/>
        <end position="59"/>
    </location>
</feature>
<dbReference type="AlphaFoldDB" id="A0A920CC37"/>
<dbReference type="Proteomes" id="UP000679779">
    <property type="component" value="Unassembled WGS sequence"/>
</dbReference>
<dbReference type="EMBL" id="BORQ01000008">
    <property type="protein sequence ID" value="GIO34135.1"/>
    <property type="molecule type" value="Genomic_DNA"/>
</dbReference>
<evidence type="ECO:0000313" key="2">
    <source>
        <dbReference type="EMBL" id="GIO34135.1"/>
    </source>
</evidence>
<organism evidence="2 3">
    <name type="scientific">Paenibacillus albilobatus</name>
    <dbReference type="NCBI Taxonomy" id="2716884"/>
    <lineage>
        <taxon>Bacteria</taxon>
        <taxon>Bacillati</taxon>
        <taxon>Bacillota</taxon>
        <taxon>Bacilli</taxon>
        <taxon>Bacillales</taxon>
        <taxon>Paenibacillaceae</taxon>
        <taxon>Paenibacillus</taxon>
    </lineage>
</organism>